<sequence>MLNLHTRPPAFLSLLFTLLFSTLVSARPQPQGLIPILTNQPLTCSDGTTTYTNGTTVIEQGRVYQVLCNTNILQTNLNVYVLPSLALCLNSCAGTPGCAGATYDKSIRQCTLKEATDTLGNVVGGIGTGVGGLLGVGNGLVALIPRDVGDVAIYLACAIDTESSSAQTGVRSGSVSVSGSGTASVSTAANPLSLVSSLNLPSVIGSLLAPLTSNVLPPASISAPTNSPSTVVPLSNSQNGINSLVSNLQNLQTLLNAPISSIELFTNGLPTSLAAPSLPVTSIQNPLNPLQAAVSRVIGGLNGILAVPPPSVNVPSMSLHSVSSLPVISSAQAPSVNTISNIIGGLESALSVSKSLGSPISLSIPTPSSVQSPLAGVSSVIGGLNSLIAVPTPSLATPGLSSSSINGLPTLTTALSNPQNPLGGLISNVAGSLVSLLAVPPPSLSVPTPSSVPALNNVIGGVISNVAGGLGSLLAATPSIPSLGILPVVPPLSATTPSIRPAETLSLSSIGSVPNNLEGIASGLFGGLQSILVVPSLPSVGGPSIPSTPLATPSPVSITPVGATSIQNPVGGILSEVLGGIGSLPTIPSSTPDLGLPGVPSSLIGVPSPSSVVLQTLSPNPVPSAQLPVGDILSALNVGVGNLLSPSVPAGLSTLIPAVYTIPVPSATGLGSAPPPLLELASALQDLLAQSSLTLNSPSLPLSLGIPPISSPALSSIQPLLPQLMSALDAIISQQSSLGGIPSVGPVVPSSSLPAISSLASAGDAQGLLPALGNVLGNLLGIPAIPYPSTTPFITPSPSALSPQENQLEQMLSYLSYDLGIYFPREQMMALLGIPVKPTSTILSSIGLSLATPTSQGMIPAVLNGLGLGQSAAVPSVTLASVLVPQTSLSIGKIPSLSSVNAGLLGEVLSALVVALPSIAAPSAAVPSLSPIVPTGGISSMLLSGTSLVQPSVGGDLLGGLISNLLGVAAPTTLPSNLLPQATVSSIQVPSLGLPELDLPTTPSINIQLPSLQIPSLNLPDLALPTLQLDGNSVLSQAISQLSTQNLHLLTTPLLPPISIEIPIVSLPTSPIVDLQLPSSVADFSLPSLSVQLPSLESLASIGPSFSTLSLSVEAPSALPSLPATSSDDVPGILGGLLGALGLEATKTDLVSPIPSAIVSSAPNLVGGILSALDIPIGIPIPSTAPSVPSLSVPNLVEDILGGLVSNLASPAVSNPTPIASFPASSETVVLPTSVENSLGGLLSGLRGFIPSVVEDVAGVLPSVLDSAPSVVPEVVNAVISPLTNIPGLSPTLPAPTVGKTLIGGLVTDILNPIPSLLTNIPSLLPSIALPDTSGLNSGLSSLGDTPAPSPTVSTLNLLGDVVGGFLSVLEKPNSFPFTIPSDQSIILPTESAINPVEALISGLLTGINNSVLPTLLPTTPLPDIVANLASDVLSDLTDLSGLTPSGLPTLLPSVIVDDLLSSLVKTPPDTPTSVISPVLSTLQAPELVPNLLSGLFNGVSLPTSAPTGLLDDIFSGLENADSNLALPTPRLPAVVDDILFSLDGIITKSPSPTIANIVPSETVEFSLLGDIFGGLFSILDISVVVASLLPSTADSNLLNDVINDIESNLGPVTSTKAAPLSTPTASTVFDQPENILGGVFSALGLDALSSPTLVPSTLSPSSTNPDIIEDLLGNILPSRSSGLVTPSLLFPFLPGEILTNLPSAFPSSLVPQVLENVISNIAAGGLLPSVTSVVPNPSITSLAAPQDIVNGVLSGIAIPASLSLTPDIITLSAPNLDEALPGILSNVLNGISTPSLNELSSILNQDIVGDLVSEISLGSQPFSDTLIPVTTTFRTLPSASRPSLDNIISGVLSDVLENLPTPIIDPALINSVLSGVLSYLQVPSFTPSLAAVPLPTLSPVPSLDVDVLPDLLSSALGNVQSIVSQVPDFGIIISSIVSGIAVPNLSFFTALPQPSVSNLLPDLSSDLLAGLTTLDLQLPLPTDILNDLVSALIPTLPAPSVVPSATMIDISPISGSSAVTPAAPENVVGAILSGIGLDGSPSLSSPLLPSLAPLDIANGLFSILRSNVLPGLSEISSLHQLQPSNLLDGVIQELGSDLGIGGTPSISLPTVPEITDISVGNPIEGLLSGLQEAVPSLTVPPVAAPTTAVPDLGSIVDVVISGLGINLPPNSLPPLSLSSVEPSNLIGDLAGWILSALGDRPGSIETHSATATTTNPVEQFVDNVMHGLGFDNDISTTQSGSVTQSGSATPKPEIVDGLLQGFGLAPQQTTMTQSSTTSNDAIAQLMNGIASGLAGVGAPSSLVGDIISNLLPDATLLPTPPVISLPGISSIVEDALSNLLSNLPALSIPSVSPLPPLTDLELSTLQPSTIEAPPTVSAGANALGGSLSALGGNDILPSVLSLIQALPTPVLSLPQSTVTGSSLYALTLYSSAPLPTPSEDILNGILSALNYGGVNPPSTYVTSILSSLAVPGNPLSALLSVINLENFQTPTATLNLPPTTLITSRKSIQPLVDASLNLGILEGLCPTCSITSSIPPINVDISLGFLEGLCQGSSCRSLGSILPSTSLRLVPSSSGLIRSTSTLSRGGGLLGALGGLLGAVGLTPSAVPSTTLVASTRPVITSSAPGAGLIGGILNDLGLIPPTPVTSGIITSPTSVTPQLPGSSLGSDNIISQLLSGILGGNTQSVIQITATPPASQTFTIPTGTVAGNLLGGIFSGLGLGAPLPSKVASLPPNIIADVISALGSVSSATTPVVGPVAQLISALGATPSSVLPANVLDNLVSALGNIPIPTESSSSLQDIISSLGNGPTPTSLPLNVVDAVISGLGAVLNPPALPSEPPVNLASLLGIIPTPIVESNIQQSISTVNLLENVLSAAGGLLPTAPVLPSGLTSISPVLLGGLFSALQDVATISPVLNLPQVTGVANMINDLLTALATSNEAPTVSQTVIPQITSMVSDQNTLGGLLGLLGGPSGSSTSTDNPDLLGGLASALNLGTILPSNTAIPLELLNSLVSDLNGIGGPALPTGPMGSKSTEVVDSLGNLFSALNFGNSLPTPTISGLNLIVSDLLDGLLSNVGNDLPTSSGPFPPWQTGSVNLINDLLSAFGKPSVQSVQATPGTESPLVNTAADLLGNILSNVGVVLGNTARPSVSQPSNVPDIFGGLISQLGNGLKPTSSLDIPAQSLPSVVLPDLIGPLLSNIGDVIEQSTLLPSNVIVGLMIQTGEGAFILWISI</sequence>
<gene>
    <name evidence="2" type="ORF">GRF29_1g3562961</name>
</gene>
<feature type="chain" id="PRO_5042859437" evidence="1">
    <location>
        <begin position="27"/>
        <end position="3232"/>
    </location>
</feature>
<feature type="signal peptide" evidence="1">
    <location>
        <begin position="1"/>
        <end position="26"/>
    </location>
</feature>
<proteinExistence type="predicted"/>
<keyword evidence="3" id="KW-1185">Reference proteome</keyword>
<keyword evidence="1" id="KW-0732">Signal</keyword>
<name>A0AAN6M7H2_9PLEO</name>
<evidence type="ECO:0000313" key="3">
    <source>
        <dbReference type="Proteomes" id="UP001280581"/>
    </source>
</evidence>
<dbReference type="EMBL" id="WVTA01000001">
    <property type="protein sequence ID" value="KAK3217594.1"/>
    <property type="molecule type" value="Genomic_DNA"/>
</dbReference>
<dbReference type="Proteomes" id="UP001280581">
    <property type="component" value="Unassembled WGS sequence"/>
</dbReference>
<reference evidence="2 3" key="1">
    <citation type="submission" date="2021-02" db="EMBL/GenBank/DDBJ databases">
        <title>Genome assembly of Pseudopithomyces chartarum.</title>
        <authorList>
            <person name="Jauregui R."/>
            <person name="Singh J."/>
            <person name="Voisey C."/>
        </authorList>
    </citation>
    <scope>NUCLEOTIDE SEQUENCE [LARGE SCALE GENOMIC DNA]</scope>
    <source>
        <strain evidence="2 3">AGR01</strain>
    </source>
</reference>
<evidence type="ECO:0000313" key="2">
    <source>
        <dbReference type="EMBL" id="KAK3217594.1"/>
    </source>
</evidence>
<organism evidence="2 3">
    <name type="scientific">Pseudopithomyces chartarum</name>
    <dbReference type="NCBI Taxonomy" id="1892770"/>
    <lineage>
        <taxon>Eukaryota</taxon>
        <taxon>Fungi</taxon>
        <taxon>Dikarya</taxon>
        <taxon>Ascomycota</taxon>
        <taxon>Pezizomycotina</taxon>
        <taxon>Dothideomycetes</taxon>
        <taxon>Pleosporomycetidae</taxon>
        <taxon>Pleosporales</taxon>
        <taxon>Massarineae</taxon>
        <taxon>Didymosphaeriaceae</taxon>
        <taxon>Pseudopithomyces</taxon>
    </lineage>
</organism>
<comment type="caution">
    <text evidence="2">The sequence shown here is derived from an EMBL/GenBank/DDBJ whole genome shotgun (WGS) entry which is preliminary data.</text>
</comment>
<evidence type="ECO:0000256" key="1">
    <source>
        <dbReference type="SAM" id="SignalP"/>
    </source>
</evidence>
<protein>
    <submittedName>
        <fullName evidence="2">Uncharacterized protein</fullName>
    </submittedName>
</protein>
<accession>A0AAN6M7H2</accession>